<accession>A0A2Z2K8U3</accession>
<dbReference type="KEGG" id="pdh:B9T62_14050"/>
<dbReference type="AlphaFoldDB" id="A0A2Z2K8U3"/>
<dbReference type="RefSeq" id="WP_087915801.1">
    <property type="nucleotide sequence ID" value="NZ_CP021780.1"/>
</dbReference>
<keyword evidence="2" id="KW-1185">Reference proteome</keyword>
<organism evidence="1 2">
    <name type="scientific">Paenibacillus donghaensis</name>
    <dbReference type="NCBI Taxonomy" id="414771"/>
    <lineage>
        <taxon>Bacteria</taxon>
        <taxon>Bacillati</taxon>
        <taxon>Bacillota</taxon>
        <taxon>Bacilli</taxon>
        <taxon>Bacillales</taxon>
        <taxon>Paenibacillaceae</taxon>
        <taxon>Paenibacillus</taxon>
    </lineage>
</organism>
<protein>
    <submittedName>
        <fullName evidence="1">Uncharacterized protein</fullName>
    </submittedName>
</protein>
<gene>
    <name evidence="1" type="ORF">B9T62_14050</name>
</gene>
<name>A0A2Z2K8U3_9BACL</name>
<proteinExistence type="predicted"/>
<reference evidence="1 2" key="1">
    <citation type="submission" date="2017-06" db="EMBL/GenBank/DDBJ databases">
        <title>Complete genome sequence of Paenibacillus donghaensis KCTC 13049T isolated from East Sea sediment, South Korea.</title>
        <authorList>
            <person name="Jung B.K."/>
            <person name="Hong S.-J."/>
            <person name="Shin J.-H."/>
        </authorList>
    </citation>
    <scope>NUCLEOTIDE SEQUENCE [LARGE SCALE GENOMIC DNA]</scope>
    <source>
        <strain evidence="1 2">KCTC 13049</strain>
    </source>
</reference>
<evidence type="ECO:0000313" key="1">
    <source>
        <dbReference type="EMBL" id="ASA21794.1"/>
    </source>
</evidence>
<dbReference type="Proteomes" id="UP000249890">
    <property type="component" value="Chromosome"/>
</dbReference>
<sequence length="162" mass="19048">MKNSRVSVSPEVLARFNKQNPEIMDAIEIENGVMYLYSAILDELYIPYIYSDDMTVARPKEVLRIITENSIELKNHFDLFKRILTEMNEYFYFQDVAPDNKYAELQTPSIVIEFSVKNCEQDTDADFIINNTQDFNYDYFQLKKAGLKAQKKIVEITEEDEI</sequence>
<dbReference type="EMBL" id="CP021780">
    <property type="protein sequence ID" value="ASA21794.1"/>
    <property type="molecule type" value="Genomic_DNA"/>
</dbReference>
<evidence type="ECO:0000313" key="2">
    <source>
        <dbReference type="Proteomes" id="UP000249890"/>
    </source>
</evidence>